<dbReference type="EMBL" id="CM002922">
    <property type="protein sequence ID" value="KGN66404.1"/>
    <property type="molecule type" value="Genomic_DNA"/>
</dbReference>
<dbReference type="Gramene" id="KGN66404">
    <property type="protein sequence ID" value="KGN66404"/>
    <property type="gene ID" value="Csa_1G600940"/>
</dbReference>
<reference evidence="1 2" key="4">
    <citation type="journal article" date="2011" name="BMC Genomics">
        <title>RNA-Seq improves annotation of protein-coding genes in the cucumber genome.</title>
        <authorList>
            <person name="Li Z."/>
            <person name="Zhang Z."/>
            <person name="Yan P."/>
            <person name="Huang S."/>
            <person name="Fei Z."/>
            <person name="Lin K."/>
        </authorList>
    </citation>
    <scope>NUCLEOTIDE SEQUENCE [LARGE SCALE GENOMIC DNA]</scope>
    <source>
        <strain evidence="2">cv. 9930</strain>
    </source>
</reference>
<gene>
    <name evidence="1" type="ORF">Csa_1G600940</name>
</gene>
<protein>
    <submittedName>
        <fullName evidence="1">Uncharacterized protein</fullName>
    </submittedName>
</protein>
<organism evidence="1 2">
    <name type="scientific">Cucumis sativus</name>
    <name type="common">Cucumber</name>
    <dbReference type="NCBI Taxonomy" id="3659"/>
    <lineage>
        <taxon>Eukaryota</taxon>
        <taxon>Viridiplantae</taxon>
        <taxon>Streptophyta</taxon>
        <taxon>Embryophyta</taxon>
        <taxon>Tracheophyta</taxon>
        <taxon>Spermatophyta</taxon>
        <taxon>Magnoliopsida</taxon>
        <taxon>eudicotyledons</taxon>
        <taxon>Gunneridae</taxon>
        <taxon>Pentapetalae</taxon>
        <taxon>rosids</taxon>
        <taxon>fabids</taxon>
        <taxon>Cucurbitales</taxon>
        <taxon>Cucurbitaceae</taxon>
        <taxon>Benincaseae</taxon>
        <taxon>Cucumis</taxon>
    </lineage>
</organism>
<dbReference type="Proteomes" id="UP000029981">
    <property type="component" value="Chromosome 1"/>
</dbReference>
<name>A0A0A0LZE3_CUCSA</name>
<dbReference type="AlphaFoldDB" id="A0A0A0LZE3"/>
<reference evidence="1 2" key="3">
    <citation type="journal article" date="2010" name="BMC Genomics">
        <title>Transcriptome sequencing and comparative analysis of cucumber flowers with different sex types.</title>
        <authorList>
            <person name="Guo S."/>
            <person name="Zheng Y."/>
            <person name="Joung J.G."/>
            <person name="Liu S."/>
            <person name="Zhang Z."/>
            <person name="Crasta O.R."/>
            <person name="Sobral B.W."/>
            <person name="Xu Y."/>
            <person name="Huang S."/>
            <person name="Fei Z."/>
        </authorList>
    </citation>
    <scope>NUCLEOTIDE SEQUENCE [LARGE SCALE GENOMIC DNA]</scope>
    <source>
        <strain evidence="2">cv. 9930</strain>
    </source>
</reference>
<accession>A0A0A0LZE3</accession>
<evidence type="ECO:0000313" key="2">
    <source>
        <dbReference type="Proteomes" id="UP000029981"/>
    </source>
</evidence>
<evidence type="ECO:0000313" key="1">
    <source>
        <dbReference type="EMBL" id="KGN66404.1"/>
    </source>
</evidence>
<reference evidence="1 2" key="1">
    <citation type="journal article" date="2009" name="Nat. Genet.">
        <title>The genome of the cucumber, Cucumis sativus L.</title>
        <authorList>
            <person name="Huang S."/>
            <person name="Li R."/>
            <person name="Zhang Z."/>
            <person name="Li L."/>
            <person name="Gu X."/>
            <person name="Fan W."/>
            <person name="Lucas W.J."/>
            <person name="Wang X."/>
            <person name="Xie B."/>
            <person name="Ni P."/>
            <person name="Ren Y."/>
            <person name="Zhu H."/>
            <person name="Li J."/>
            <person name="Lin K."/>
            <person name="Jin W."/>
            <person name="Fei Z."/>
            <person name="Li G."/>
            <person name="Staub J."/>
            <person name="Kilian A."/>
            <person name="van der Vossen E.A."/>
            <person name="Wu Y."/>
            <person name="Guo J."/>
            <person name="He J."/>
            <person name="Jia Z."/>
            <person name="Ren Y."/>
            <person name="Tian G."/>
            <person name="Lu Y."/>
            <person name="Ruan J."/>
            <person name="Qian W."/>
            <person name="Wang M."/>
            <person name="Huang Q."/>
            <person name="Li B."/>
            <person name="Xuan Z."/>
            <person name="Cao J."/>
            <person name="Asan"/>
            <person name="Wu Z."/>
            <person name="Zhang J."/>
            <person name="Cai Q."/>
            <person name="Bai Y."/>
            <person name="Zhao B."/>
            <person name="Han Y."/>
            <person name="Li Y."/>
            <person name="Li X."/>
            <person name="Wang S."/>
            <person name="Shi Q."/>
            <person name="Liu S."/>
            <person name="Cho W.K."/>
            <person name="Kim J.Y."/>
            <person name="Xu Y."/>
            <person name="Heller-Uszynska K."/>
            <person name="Miao H."/>
            <person name="Cheng Z."/>
            <person name="Zhang S."/>
            <person name="Wu J."/>
            <person name="Yang Y."/>
            <person name="Kang H."/>
            <person name="Li M."/>
            <person name="Liang H."/>
            <person name="Ren X."/>
            <person name="Shi Z."/>
            <person name="Wen M."/>
            <person name="Jian M."/>
            <person name="Yang H."/>
            <person name="Zhang G."/>
            <person name="Yang Z."/>
            <person name="Chen R."/>
            <person name="Liu S."/>
            <person name="Li J."/>
            <person name="Ma L."/>
            <person name="Liu H."/>
            <person name="Zhou Y."/>
            <person name="Zhao J."/>
            <person name="Fang X."/>
            <person name="Li G."/>
            <person name="Fang L."/>
            <person name="Li Y."/>
            <person name="Liu D."/>
            <person name="Zheng H."/>
            <person name="Zhang Y."/>
            <person name="Qin N."/>
            <person name="Li Z."/>
            <person name="Yang G."/>
            <person name="Yang S."/>
            <person name="Bolund L."/>
            <person name="Kristiansen K."/>
            <person name="Zheng H."/>
            <person name="Li S."/>
            <person name="Zhang X."/>
            <person name="Yang H."/>
            <person name="Wang J."/>
            <person name="Sun R."/>
            <person name="Zhang B."/>
            <person name="Jiang S."/>
            <person name="Wang J."/>
            <person name="Du Y."/>
            <person name="Li S."/>
        </authorList>
    </citation>
    <scope>NUCLEOTIDE SEQUENCE [LARGE SCALE GENOMIC DNA]</scope>
    <source>
        <strain evidence="2">cv. 9930</strain>
    </source>
</reference>
<reference evidence="1 2" key="2">
    <citation type="journal article" date="2009" name="PLoS ONE">
        <title>An integrated genetic and cytogenetic map of the cucumber genome.</title>
        <authorList>
            <person name="Ren Y."/>
            <person name="Zhang Z."/>
            <person name="Liu J."/>
            <person name="Staub J.E."/>
            <person name="Han Y."/>
            <person name="Cheng Z."/>
            <person name="Li X."/>
            <person name="Lu J."/>
            <person name="Miao H."/>
            <person name="Kang H."/>
            <person name="Xie B."/>
            <person name="Gu X."/>
            <person name="Wang X."/>
            <person name="Du Y."/>
            <person name="Jin W."/>
            <person name="Huang S."/>
        </authorList>
    </citation>
    <scope>NUCLEOTIDE SEQUENCE [LARGE SCALE GENOMIC DNA]</scope>
    <source>
        <strain evidence="2">cv. 9930</strain>
    </source>
</reference>
<keyword evidence="2" id="KW-1185">Reference proteome</keyword>
<sequence>MGWKMNTYASWSGVGGLGWVIHDSIITLIGLDSLLSRFCASISHLLIESDLSERISYLSYIDNDLIEIKGVSLCALK</sequence>
<proteinExistence type="predicted"/>